<keyword evidence="7" id="KW-0808">Transferase</keyword>
<dbReference type="Pfam" id="PF00291">
    <property type="entry name" value="PALP"/>
    <property type="match status" value="1"/>
</dbReference>
<accession>A0A6N9NLU5</accession>
<comment type="caution">
    <text evidence="10">The sequence shown here is derived from an EMBL/GenBank/DDBJ whole genome shotgun (WGS) entry which is preliminary data.</text>
</comment>
<dbReference type="InterPro" id="IPR036052">
    <property type="entry name" value="TrpB-like_PALP_sf"/>
</dbReference>
<dbReference type="CDD" id="cd01561">
    <property type="entry name" value="CBS_like"/>
    <property type="match status" value="1"/>
</dbReference>
<keyword evidence="8" id="KW-0663">Pyridoxal phosphate</keyword>
<dbReference type="Gene3D" id="3.40.50.1100">
    <property type="match status" value="2"/>
</dbReference>
<dbReference type="PROSITE" id="PS00901">
    <property type="entry name" value="CYS_SYNTHASE"/>
    <property type="match status" value="1"/>
</dbReference>
<organism evidence="10 11">
    <name type="scientific">Acidiluteibacter ferrifornacis</name>
    <dbReference type="NCBI Taxonomy" id="2692424"/>
    <lineage>
        <taxon>Bacteria</taxon>
        <taxon>Pseudomonadati</taxon>
        <taxon>Bacteroidota</taxon>
        <taxon>Flavobacteriia</taxon>
        <taxon>Flavobacteriales</taxon>
        <taxon>Cryomorphaceae</taxon>
        <taxon>Acidiluteibacter</taxon>
    </lineage>
</organism>
<reference evidence="10 11" key="1">
    <citation type="submission" date="2019-12" db="EMBL/GenBank/DDBJ databases">
        <authorList>
            <person name="Zhao J."/>
        </authorList>
    </citation>
    <scope>NUCLEOTIDE SEQUENCE [LARGE SCALE GENOMIC DNA]</scope>
    <source>
        <strain evidence="10 11">S-15</strain>
    </source>
</reference>
<dbReference type="Proteomes" id="UP000470771">
    <property type="component" value="Unassembled WGS sequence"/>
</dbReference>
<evidence type="ECO:0000313" key="11">
    <source>
        <dbReference type="Proteomes" id="UP000470771"/>
    </source>
</evidence>
<dbReference type="RefSeq" id="WP_160633877.1">
    <property type="nucleotide sequence ID" value="NZ_WWNE01000012.1"/>
</dbReference>
<dbReference type="GO" id="GO:0006535">
    <property type="term" value="P:cysteine biosynthetic process from serine"/>
    <property type="evidence" value="ECO:0007669"/>
    <property type="project" value="InterPro"/>
</dbReference>
<dbReference type="InterPro" id="IPR001926">
    <property type="entry name" value="TrpB-like_PALP"/>
</dbReference>
<dbReference type="EC" id="2.5.1.140" evidence="5"/>
<dbReference type="PANTHER" id="PTHR10314">
    <property type="entry name" value="CYSTATHIONINE BETA-SYNTHASE"/>
    <property type="match status" value="1"/>
</dbReference>
<comment type="cofactor">
    <cofactor evidence="1">
        <name>pyridoxal 5'-phosphate</name>
        <dbReference type="ChEBI" id="CHEBI:597326"/>
    </cofactor>
</comment>
<evidence type="ECO:0000256" key="2">
    <source>
        <dbReference type="ARBA" id="ARBA00004924"/>
    </source>
</evidence>
<dbReference type="EMBL" id="WWNE01000012">
    <property type="protein sequence ID" value="NBG66923.1"/>
    <property type="molecule type" value="Genomic_DNA"/>
</dbReference>
<evidence type="ECO:0000256" key="1">
    <source>
        <dbReference type="ARBA" id="ARBA00001933"/>
    </source>
</evidence>
<evidence type="ECO:0000256" key="4">
    <source>
        <dbReference type="ARBA" id="ARBA00011738"/>
    </source>
</evidence>
<dbReference type="SUPFAM" id="SSF53686">
    <property type="entry name" value="Tryptophan synthase beta subunit-like PLP-dependent enzymes"/>
    <property type="match status" value="1"/>
</dbReference>
<evidence type="ECO:0000259" key="9">
    <source>
        <dbReference type="Pfam" id="PF00291"/>
    </source>
</evidence>
<dbReference type="InterPro" id="IPR023927">
    <property type="entry name" value="SbnA"/>
</dbReference>
<comment type="similarity">
    <text evidence="3">Belongs to the cysteine synthase/cystathionine beta-synthase family. SbnA subfamily.</text>
</comment>
<evidence type="ECO:0000256" key="6">
    <source>
        <dbReference type="ARBA" id="ARBA00016985"/>
    </source>
</evidence>
<evidence type="ECO:0000256" key="5">
    <source>
        <dbReference type="ARBA" id="ARBA00012331"/>
    </source>
</evidence>
<dbReference type="GO" id="GO:0016765">
    <property type="term" value="F:transferase activity, transferring alkyl or aryl (other than methyl) groups"/>
    <property type="evidence" value="ECO:0007669"/>
    <property type="project" value="UniProtKB-ARBA"/>
</dbReference>
<dbReference type="InterPro" id="IPR050214">
    <property type="entry name" value="Cys_Synth/Cystath_Beta-Synth"/>
</dbReference>
<dbReference type="AlphaFoldDB" id="A0A6N9NLU5"/>
<evidence type="ECO:0000256" key="3">
    <source>
        <dbReference type="ARBA" id="ARBA00008519"/>
    </source>
</evidence>
<feature type="domain" description="Tryptophan synthase beta chain-like PALP" evidence="9">
    <location>
        <begin position="7"/>
        <end position="293"/>
    </location>
</feature>
<name>A0A6N9NLU5_9FLAO</name>
<evidence type="ECO:0000256" key="8">
    <source>
        <dbReference type="ARBA" id="ARBA00022898"/>
    </source>
</evidence>
<comment type="subunit">
    <text evidence="4">Homodimer.</text>
</comment>
<gene>
    <name evidence="10" type="primary">sbnA</name>
    <name evidence="10" type="ORF">GQN54_12415</name>
</gene>
<dbReference type="NCBIfam" id="TIGR03945">
    <property type="entry name" value="PLP_SbnA_fam"/>
    <property type="match status" value="1"/>
</dbReference>
<keyword evidence="11" id="KW-1185">Reference proteome</keyword>
<comment type="pathway">
    <text evidence="2">Siderophore biosynthesis.</text>
</comment>
<protein>
    <recommendedName>
        <fullName evidence="6">N-(2-amino-2-carboxyethyl)-L-glutamate synthase</fullName>
        <ecNumber evidence="5">2.5.1.140</ecNumber>
    </recommendedName>
</protein>
<proteinExistence type="inferred from homology"/>
<evidence type="ECO:0000256" key="7">
    <source>
        <dbReference type="ARBA" id="ARBA00022679"/>
    </source>
</evidence>
<evidence type="ECO:0000313" key="10">
    <source>
        <dbReference type="EMBL" id="NBG66923.1"/>
    </source>
</evidence>
<sequence length="324" mass="34789">MTPNSILEIIGNTPTVRLTRVSEDLGLNVFGKIEGLNPGGSIKDRTSLAMIQNGVACGKISATTTIVESSSGNMAIGLAQVCSYYGLKLIIVTDTKANPHTLQMLRAYGAQIEMVNKPCIGSGLLGARLNKVKELLAVIPNSFSPNQYKNKLNPQTHFQTMAEIHQAVQHIDYVLVATSTCGTLMGCASYLEENSPQTQLIAVDAIGSVIFGQPPCSRLIPGHGSGMPSSFLKKNSVHQVVAISDEECVEGCHYLLEKESILAGGSSGAVVSALHQIKSTIPNGSRCVLMLPDRGERYLDTIYNPSWVTENFETVTPEKRKVSL</sequence>
<dbReference type="InterPro" id="IPR001216">
    <property type="entry name" value="P-phosphate_BS"/>
</dbReference>